<reference evidence="5 6" key="1">
    <citation type="journal article" date="2016" name="Genome Announc.">
        <title>Genome Sequence of Madurella mycetomatis mm55, Isolated from a Human Mycetoma Case in Sudan.</title>
        <authorList>
            <person name="Smit S."/>
            <person name="Derks M.F."/>
            <person name="Bervoets S."/>
            <person name="Fahal A."/>
            <person name="van Leeuwen W."/>
            <person name="van Belkum A."/>
            <person name="van de Sande W.W."/>
        </authorList>
    </citation>
    <scope>NUCLEOTIDE SEQUENCE [LARGE SCALE GENOMIC DNA]</scope>
    <source>
        <strain evidence="6">mm55</strain>
    </source>
</reference>
<feature type="chain" id="PRO_5008043910" evidence="4">
    <location>
        <begin position="19"/>
        <end position="138"/>
    </location>
</feature>
<evidence type="ECO:0000313" key="5">
    <source>
        <dbReference type="EMBL" id="KXX81471.1"/>
    </source>
</evidence>
<evidence type="ECO:0000256" key="2">
    <source>
        <dbReference type="ARBA" id="ARBA00010421"/>
    </source>
</evidence>
<organism evidence="5 6">
    <name type="scientific">Madurella mycetomatis</name>
    <dbReference type="NCBI Taxonomy" id="100816"/>
    <lineage>
        <taxon>Eukaryota</taxon>
        <taxon>Fungi</taxon>
        <taxon>Dikarya</taxon>
        <taxon>Ascomycota</taxon>
        <taxon>Pezizomycotina</taxon>
        <taxon>Sordariomycetes</taxon>
        <taxon>Sordariomycetidae</taxon>
        <taxon>Sordariales</taxon>
        <taxon>Sordariales incertae sedis</taxon>
        <taxon>Madurella</taxon>
    </lineage>
</organism>
<gene>
    <name evidence="5" type="ORF">MMYC01_201750</name>
</gene>
<proteinExistence type="inferred from homology"/>
<comment type="subcellular location">
    <subcellularLocation>
        <location evidence="1">Secreted</location>
    </subcellularLocation>
</comment>
<feature type="signal peptide" evidence="4">
    <location>
        <begin position="1"/>
        <end position="18"/>
    </location>
</feature>
<evidence type="ECO:0000256" key="4">
    <source>
        <dbReference type="SAM" id="SignalP"/>
    </source>
</evidence>
<keyword evidence="3" id="KW-0964">Secreted</keyword>
<accession>A0A175WD97</accession>
<keyword evidence="4" id="KW-0732">Signal</keyword>
<evidence type="ECO:0000256" key="3">
    <source>
        <dbReference type="ARBA" id="ARBA00022525"/>
    </source>
</evidence>
<dbReference type="Proteomes" id="UP000078237">
    <property type="component" value="Unassembled WGS sequence"/>
</dbReference>
<dbReference type="GO" id="GO:0005576">
    <property type="term" value="C:extracellular region"/>
    <property type="evidence" value="ECO:0007669"/>
    <property type="project" value="UniProtKB-SubCell"/>
</dbReference>
<dbReference type="Gene3D" id="2.40.40.10">
    <property type="entry name" value="RlpA-like domain"/>
    <property type="match status" value="1"/>
</dbReference>
<dbReference type="OrthoDB" id="4898945at2759"/>
<dbReference type="CDD" id="cd22778">
    <property type="entry name" value="DPBB_CEPL-like"/>
    <property type="match status" value="1"/>
</dbReference>
<comment type="caution">
    <text evidence="5">The sequence shown here is derived from an EMBL/GenBank/DDBJ whole genome shotgun (WGS) entry which is preliminary data.</text>
</comment>
<keyword evidence="6" id="KW-1185">Reference proteome</keyword>
<protein>
    <submittedName>
        <fullName evidence="5">Protein SnodProt1</fullName>
    </submittedName>
</protein>
<dbReference type="AlphaFoldDB" id="A0A175WD97"/>
<evidence type="ECO:0000313" key="6">
    <source>
        <dbReference type="Proteomes" id="UP000078237"/>
    </source>
</evidence>
<dbReference type="InterPro" id="IPR010829">
    <property type="entry name" value="Cerato-platanin"/>
</dbReference>
<dbReference type="EMBL" id="LCTW02000034">
    <property type="protein sequence ID" value="KXX81471.1"/>
    <property type="molecule type" value="Genomic_DNA"/>
</dbReference>
<comment type="similarity">
    <text evidence="2">Belongs to the cerato-platanin family.</text>
</comment>
<dbReference type="SUPFAM" id="SSF50685">
    <property type="entry name" value="Barwin-like endoglucanases"/>
    <property type="match status" value="1"/>
</dbReference>
<name>A0A175WD97_9PEZI</name>
<evidence type="ECO:0000256" key="1">
    <source>
        <dbReference type="ARBA" id="ARBA00004613"/>
    </source>
</evidence>
<dbReference type="VEuPathDB" id="FungiDB:MMYC01_201750"/>
<dbReference type="Pfam" id="PF07249">
    <property type="entry name" value="Cerato-platanin"/>
    <property type="match status" value="1"/>
</dbReference>
<dbReference type="InterPro" id="IPR036908">
    <property type="entry name" value="RlpA-like_sf"/>
</dbReference>
<sequence>MQFSKIFSILSVFAAASATTVSYDVGYDDANRSLTAVACSDGTNGVMWKYNWRVQGDVTNFPYIGGAQAIASWNSPNCGTCWSVTYNGKTIHILAIDHASQGLNLGLNAMNDLTNGRAEALGRVDANVAQVPLANCGL</sequence>